<organism evidence="1 2">
    <name type="scientific">Nonomuraea muscovyensis</name>
    <dbReference type="NCBI Taxonomy" id="1124761"/>
    <lineage>
        <taxon>Bacteria</taxon>
        <taxon>Bacillati</taxon>
        <taxon>Actinomycetota</taxon>
        <taxon>Actinomycetes</taxon>
        <taxon>Streptosporangiales</taxon>
        <taxon>Streptosporangiaceae</taxon>
        <taxon>Nonomuraea</taxon>
    </lineage>
</organism>
<name>A0A7X0EYJ5_9ACTN</name>
<accession>A0A7X0EYJ5</accession>
<evidence type="ECO:0000313" key="2">
    <source>
        <dbReference type="Proteomes" id="UP000583800"/>
    </source>
</evidence>
<comment type="caution">
    <text evidence="1">The sequence shown here is derived from an EMBL/GenBank/DDBJ whole genome shotgun (WGS) entry which is preliminary data.</text>
</comment>
<sequence>MALRFIGIDGTSEHGGCPSVWVDDRDGSFVIQGVVVTDQAEVDQVVARSPLAPNEMIVRFPAHMRGYLLEACGEREPDVG</sequence>
<protein>
    <submittedName>
        <fullName evidence="1">Uncharacterized protein</fullName>
    </submittedName>
</protein>
<reference evidence="1 2" key="1">
    <citation type="submission" date="2020-08" db="EMBL/GenBank/DDBJ databases">
        <title>Sequencing the genomes of 1000 actinobacteria strains.</title>
        <authorList>
            <person name="Klenk H.-P."/>
        </authorList>
    </citation>
    <scope>NUCLEOTIDE SEQUENCE [LARGE SCALE GENOMIC DNA]</scope>
    <source>
        <strain evidence="1 2">DSM 45913</strain>
    </source>
</reference>
<keyword evidence="2" id="KW-1185">Reference proteome</keyword>
<dbReference type="AlphaFoldDB" id="A0A7X0EYJ5"/>
<proteinExistence type="predicted"/>
<dbReference type="EMBL" id="JACHJB010000002">
    <property type="protein sequence ID" value="MBB6348768.1"/>
    <property type="molecule type" value="Genomic_DNA"/>
</dbReference>
<dbReference type="Proteomes" id="UP000583800">
    <property type="component" value="Unassembled WGS sequence"/>
</dbReference>
<evidence type="ECO:0000313" key="1">
    <source>
        <dbReference type="EMBL" id="MBB6348768.1"/>
    </source>
</evidence>
<gene>
    <name evidence="1" type="ORF">FHU36_005313</name>
</gene>